<dbReference type="Pfam" id="PF01074">
    <property type="entry name" value="Glyco_hydro_38N"/>
    <property type="match status" value="1"/>
</dbReference>
<dbReference type="GO" id="GO:0006013">
    <property type="term" value="P:mannose metabolic process"/>
    <property type="evidence" value="ECO:0007669"/>
    <property type="project" value="InterPro"/>
</dbReference>
<feature type="compositionally biased region" description="Polar residues" evidence="9">
    <location>
        <begin position="7"/>
        <end position="21"/>
    </location>
</feature>
<dbReference type="EMBL" id="HF935477">
    <property type="protein sequence ID" value="CCX09624.1"/>
    <property type="molecule type" value="Genomic_DNA"/>
</dbReference>
<dbReference type="GO" id="GO:0004559">
    <property type="term" value="F:alpha-mannosidase activity"/>
    <property type="evidence" value="ECO:0007669"/>
    <property type="project" value="UniProtKB-EC"/>
</dbReference>
<dbReference type="EC" id="3.2.1.24" evidence="3"/>
<evidence type="ECO:0000256" key="6">
    <source>
        <dbReference type="ARBA" id="ARBA00023295"/>
    </source>
</evidence>
<evidence type="ECO:0000313" key="12">
    <source>
        <dbReference type="Proteomes" id="UP000018144"/>
    </source>
</evidence>
<dbReference type="Gene3D" id="2.70.98.30">
    <property type="entry name" value="Golgi alpha-mannosidase II, domain 4"/>
    <property type="match status" value="1"/>
</dbReference>
<dbReference type="GO" id="GO:0046872">
    <property type="term" value="F:metal ion binding"/>
    <property type="evidence" value="ECO:0007669"/>
    <property type="project" value="UniProtKB-KW"/>
</dbReference>
<dbReference type="Pfam" id="PF09261">
    <property type="entry name" value="Alpha-mann_mid"/>
    <property type="match status" value="1"/>
</dbReference>
<dbReference type="OrthoDB" id="10261055at2759"/>
<evidence type="ECO:0000256" key="3">
    <source>
        <dbReference type="ARBA" id="ARBA00012752"/>
    </source>
</evidence>
<dbReference type="SUPFAM" id="SSF88713">
    <property type="entry name" value="Glycoside hydrolase/deacetylase"/>
    <property type="match status" value="1"/>
</dbReference>
<evidence type="ECO:0000256" key="1">
    <source>
        <dbReference type="ARBA" id="ARBA00000365"/>
    </source>
</evidence>
<feature type="domain" description="Glycoside hydrolase family 38 central" evidence="10">
    <location>
        <begin position="538"/>
        <end position="617"/>
    </location>
</feature>
<dbReference type="InterPro" id="IPR028995">
    <property type="entry name" value="Glyco_hydro_57/38_cen_sf"/>
</dbReference>
<dbReference type="InterPro" id="IPR054723">
    <property type="entry name" value="Ams1-like_N"/>
</dbReference>
<comment type="catalytic activity">
    <reaction evidence="1">
        <text>Hydrolysis of terminal, non-reducing alpha-D-mannose residues in alpha-D-mannosides.</text>
        <dbReference type="EC" id="3.2.1.24"/>
    </reaction>
</comment>
<feature type="region of interest" description="Disordered" evidence="9">
    <location>
        <begin position="1"/>
        <end position="21"/>
    </location>
</feature>
<dbReference type="FunFam" id="1.20.1270.50:FF:000004">
    <property type="entry name" value="alpha-mannosidase 2C1 isoform X1"/>
    <property type="match status" value="1"/>
</dbReference>
<dbReference type="InterPro" id="IPR011330">
    <property type="entry name" value="Glyco_hydro/deAcase_b/a-brl"/>
</dbReference>
<dbReference type="InterPro" id="IPR000602">
    <property type="entry name" value="Glyco_hydro_38_N"/>
</dbReference>
<dbReference type="SMART" id="SM00872">
    <property type="entry name" value="Alpha-mann_mid"/>
    <property type="match status" value="1"/>
</dbReference>
<evidence type="ECO:0000256" key="8">
    <source>
        <dbReference type="ARBA" id="ARBA00071615"/>
    </source>
</evidence>
<keyword evidence="4" id="KW-0479">Metal-binding</keyword>
<comment type="function">
    <text evidence="7">Degrades free oligosaccharides in the vacuole.</text>
</comment>
<gene>
    <name evidence="11" type="ORF">PCON_09217</name>
</gene>
<dbReference type="FunFam" id="2.70.98.30:FF:000001">
    <property type="entry name" value="alpha-mannosidase 2C1 isoform X2"/>
    <property type="match status" value="1"/>
</dbReference>
<evidence type="ECO:0000259" key="10">
    <source>
        <dbReference type="SMART" id="SM00872"/>
    </source>
</evidence>
<dbReference type="STRING" id="1076935.U4LEA8"/>
<dbReference type="InterPro" id="IPR015341">
    <property type="entry name" value="Glyco_hydro_38_cen"/>
</dbReference>
<sequence length="1084" mass="122366">MGGGGRSTPQDNGYPQLNFTPKGTQIRNIYQDRIKNFTATGQYEKVNLRSMFTSDREAGGDYVKMEVYSVPDLARPLFHEAIKNKFKPTSKGQSFGPSWSTHWFRITITVPERMKDQERVQFNWDSNSEAFVYTEDGEGVQGLTGGGERVEWIFPQSWKTDGKPHTFYVEMACNGIFQLSQADIVAPNLEAWGLYIDFWIIGDASREFPATSWEAHAATQVCNDIVNTFIPGNQESVLKCREIAAKYIGENVSSPKVYETGTDPLVFGTGHCHIDTAWLWPFDETKRKVARSWATQCKLMDLYPEHRFTCSSAQQYKWLEKYYPKTFERVRQKVHEGKFQYIGGSWVEHDTNVPSGEGLSRQFLLGQRFFQSRFGARCQTFWLPDTFGYSAQLPQLCRLAGMTRFFTQKLSWNNINTFPHTTFNWISLDGSQVLCHMPPSETYTAEAHFGDVKRSMEKHKSLDQDNTSLLVFGKGDGGGGPTMEQIEKLRRCRGMSDKTGLLPRVHMGNSVDDFFDRLEKKEAGGDKFVTWYGELYFELHRGTYTTQSNNKKSNRRAEIMMRDLEMLATYASIRVPTFTYPKQDIDDMWEDICLMHFHDCLPGTCIEMVYRDTDRLYATLFKKGKDIIKRATDALGLTNTPDAGTQAVVMNTHGWKRTEVIKVPRQVAAANYSQAADNDTVYAVAECDAYGLGSPATVLSSGAAVTAKKADDSSYVIQNDLLKATVSNGIVTSLIFLPQNREVIPKGRKAGQLVMFDDQPLYWQAWDVEVYHTETRKELNPGSVSILEAGPVRAALLVETQISENSWIKTTISLEAAIGGAGTYLAFDSEIEWRETMKFLKVEFPVDVVNTEATYETQYGAIRRPTHYNTTWDMAKFEVCCHKWADLSEHGFGVSILNDCKYGFATAGNTMRLSLIRSPKAPDGNADMGRHSFRYAMYPHSGAVGESTVHTASDFNNPLQVYHSRYGADTARAQDFLNTVSVQKESSIILDVVKRGEDDEAISVGGLPIRKGSSIILRMYESLGGRASTVLRTKLPVKAVYKTNILEDDLEEIKFSEIEINGTAYHEICVSLRAFEVQTIRLQL</sequence>
<dbReference type="Gene3D" id="3.20.110.10">
    <property type="entry name" value="Glycoside hydrolase 38, N terminal domain"/>
    <property type="match status" value="1"/>
</dbReference>
<dbReference type="Pfam" id="PF07748">
    <property type="entry name" value="Glyco_hydro_38C"/>
    <property type="match status" value="1"/>
</dbReference>
<dbReference type="OMA" id="GQYWDAW"/>
<dbReference type="InterPro" id="IPR011013">
    <property type="entry name" value="Gal_mutarotase_sf_dom"/>
</dbReference>
<evidence type="ECO:0000256" key="4">
    <source>
        <dbReference type="ARBA" id="ARBA00022723"/>
    </source>
</evidence>
<dbReference type="FunFam" id="3.20.110.10:FF:000002">
    <property type="entry name" value="alpha-mannosidase 2C1 isoform X1"/>
    <property type="match status" value="1"/>
</dbReference>
<proteinExistence type="inferred from homology"/>
<dbReference type="PANTHER" id="PTHR46017:SF1">
    <property type="entry name" value="ALPHA-MANNOSIDASE 2C1"/>
    <property type="match status" value="1"/>
</dbReference>
<dbReference type="Pfam" id="PF17677">
    <property type="entry name" value="Glyco_hydro38C2"/>
    <property type="match status" value="1"/>
</dbReference>
<evidence type="ECO:0000256" key="7">
    <source>
        <dbReference type="ARBA" id="ARBA00054985"/>
    </source>
</evidence>
<keyword evidence="12" id="KW-1185">Reference proteome</keyword>
<dbReference type="GO" id="GO:0030246">
    <property type="term" value="F:carbohydrate binding"/>
    <property type="evidence" value="ECO:0007669"/>
    <property type="project" value="InterPro"/>
</dbReference>
<organism evidence="11 12">
    <name type="scientific">Pyronema omphalodes (strain CBS 100304)</name>
    <name type="common">Pyronema confluens</name>
    <dbReference type="NCBI Taxonomy" id="1076935"/>
    <lineage>
        <taxon>Eukaryota</taxon>
        <taxon>Fungi</taxon>
        <taxon>Dikarya</taxon>
        <taxon>Ascomycota</taxon>
        <taxon>Pezizomycotina</taxon>
        <taxon>Pezizomycetes</taxon>
        <taxon>Pezizales</taxon>
        <taxon>Pyronemataceae</taxon>
        <taxon>Pyronema</taxon>
    </lineage>
</organism>
<dbReference type="Gene3D" id="1.20.1270.50">
    <property type="entry name" value="Glycoside hydrolase family 38, central domain"/>
    <property type="match status" value="1"/>
</dbReference>
<protein>
    <recommendedName>
        <fullName evidence="8">Alpha-mannosidase</fullName>
        <ecNumber evidence="3">3.2.1.24</ecNumber>
    </recommendedName>
</protein>
<evidence type="ECO:0000256" key="9">
    <source>
        <dbReference type="SAM" id="MobiDB-lite"/>
    </source>
</evidence>
<dbReference type="GO" id="GO:0000329">
    <property type="term" value="C:fungal-type vacuole membrane"/>
    <property type="evidence" value="ECO:0007669"/>
    <property type="project" value="TreeGrafter"/>
</dbReference>
<dbReference type="Pfam" id="PF22907">
    <property type="entry name" value="Ams1-like_1st"/>
    <property type="match status" value="1"/>
</dbReference>
<dbReference type="InterPro" id="IPR011682">
    <property type="entry name" value="Glyco_hydro_38_C"/>
</dbReference>
<dbReference type="InterPro" id="IPR027291">
    <property type="entry name" value="Glyco_hydro_38_N_sf"/>
</dbReference>
<dbReference type="GO" id="GO:0009313">
    <property type="term" value="P:oligosaccharide catabolic process"/>
    <property type="evidence" value="ECO:0007669"/>
    <property type="project" value="TreeGrafter"/>
</dbReference>
<dbReference type="SUPFAM" id="SSF88688">
    <property type="entry name" value="Families 57/38 glycoside transferase middle domain"/>
    <property type="match status" value="1"/>
</dbReference>
<dbReference type="InterPro" id="IPR041147">
    <property type="entry name" value="GH38_C"/>
</dbReference>
<dbReference type="SUPFAM" id="SSF74650">
    <property type="entry name" value="Galactose mutarotase-like"/>
    <property type="match status" value="1"/>
</dbReference>
<dbReference type="eggNOG" id="KOG4342">
    <property type="taxonomic scope" value="Eukaryota"/>
</dbReference>
<evidence type="ECO:0000313" key="11">
    <source>
        <dbReference type="EMBL" id="CCX09624.1"/>
    </source>
</evidence>
<dbReference type="CDD" id="cd10812">
    <property type="entry name" value="GH38N_AMII_ScAms1_like"/>
    <property type="match status" value="1"/>
</dbReference>
<accession>U4LEA8</accession>
<dbReference type="Proteomes" id="UP000018144">
    <property type="component" value="Unassembled WGS sequence"/>
</dbReference>
<evidence type="ECO:0000256" key="5">
    <source>
        <dbReference type="ARBA" id="ARBA00022801"/>
    </source>
</evidence>
<dbReference type="PANTHER" id="PTHR46017">
    <property type="entry name" value="ALPHA-MANNOSIDASE 2C1"/>
    <property type="match status" value="1"/>
</dbReference>
<reference evidence="11 12" key="1">
    <citation type="journal article" date="2013" name="PLoS Genet.">
        <title>The genome and development-dependent transcriptomes of Pyronema confluens: a window into fungal evolution.</title>
        <authorList>
            <person name="Traeger S."/>
            <person name="Altegoer F."/>
            <person name="Freitag M."/>
            <person name="Gabaldon T."/>
            <person name="Kempken F."/>
            <person name="Kumar A."/>
            <person name="Marcet-Houben M."/>
            <person name="Poggeler S."/>
            <person name="Stajich J.E."/>
            <person name="Nowrousian M."/>
        </authorList>
    </citation>
    <scope>NUCLEOTIDE SEQUENCE [LARGE SCALE GENOMIC DNA]</scope>
    <source>
        <strain evidence="12">CBS 100304</strain>
        <tissue evidence="11">Vegetative mycelium</tissue>
    </source>
</reference>
<keyword evidence="6" id="KW-0326">Glycosidase</keyword>
<keyword evidence="5" id="KW-0378">Hydrolase</keyword>
<name>U4LEA8_PYROM</name>
<dbReference type="AlphaFoldDB" id="U4LEA8"/>
<comment type="similarity">
    <text evidence="2">Belongs to the glycosyl hydrolase 38 family.</text>
</comment>
<dbReference type="InterPro" id="IPR037094">
    <property type="entry name" value="Glyco_hydro_38_cen_sf"/>
</dbReference>
<evidence type="ECO:0000256" key="2">
    <source>
        <dbReference type="ARBA" id="ARBA00009792"/>
    </source>
</evidence>